<dbReference type="OrthoDB" id="9806585at2"/>
<organism evidence="1 2">
    <name type="scientific">Phreatobacter stygius</name>
    <dbReference type="NCBI Taxonomy" id="1940610"/>
    <lineage>
        <taxon>Bacteria</taxon>
        <taxon>Pseudomonadati</taxon>
        <taxon>Pseudomonadota</taxon>
        <taxon>Alphaproteobacteria</taxon>
        <taxon>Hyphomicrobiales</taxon>
        <taxon>Phreatobacteraceae</taxon>
        <taxon>Phreatobacter</taxon>
    </lineage>
</organism>
<reference evidence="1 2" key="1">
    <citation type="submission" date="2019-04" db="EMBL/GenBank/DDBJ databases">
        <title>Phreatobacter aquaticus sp. nov.</title>
        <authorList>
            <person name="Choi A."/>
        </authorList>
    </citation>
    <scope>NUCLEOTIDE SEQUENCE [LARGE SCALE GENOMIC DNA]</scope>
    <source>
        <strain evidence="1 2">KCTC 52518</strain>
    </source>
</reference>
<sequence length="371" mass="39953">MMQSPLADVRVVDLSELLPGPYATQLLGDLGATVIKVERPAGDNARAMLPGLFAAVNRGKESVVIDLKSEDGRRRFRDLVADADVMVEGFRPGVAERLGVDYATLSKINPRLVYVSLTGYGQQGAMADQPGHDLNYLAASGVLGLMPPPEPGRPHGLGLPVGDLAGSMFAVVSVLAALMQRQHSGRGQYLDVSITDALSHWMTPRLGMILRDGAGQMHQRPGYGFFQCADGRMLVLAAMEDHFWTRLVDLLDLAEFAGPAFATYRQRQAAFEAIKARLDQEFRAQPLAAWLKQLQAHDIPANGLATPEETLDDPEGRVIGRDGKDLIARFPVPMHALPPAARHAPALGAHTPDPGANILLRAGTAEVEARS</sequence>
<dbReference type="PANTHER" id="PTHR48228:SF7">
    <property type="entry name" value="FATTY ACYL-COA TRANSFERASE RV3272-RELATED"/>
    <property type="match status" value="1"/>
</dbReference>
<dbReference type="Proteomes" id="UP000298781">
    <property type="component" value="Chromosome"/>
</dbReference>
<dbReference type="InterPro" id="IPR023606">
    <property type="entry name" value="CoA-Trfase_III_dom_1_sf"/>
</dbReference>
<dbReference type="Gene3D" id="3.40.50.10540">
    <property type="entry name" value="Crotonobetainyl-coa:carnitine coa-transferase, domain 1"/>
    <property type="match status" value="1"/>
</dbReference>
<proteinExistence type="predicted"/>
<dbReference type="Gene3D" id="3.30.1540.10">
    <property type="entry name" value="formyl-coa transferase, domain 3"/>
    <property type="match status" value="1"/>
</dbReference>
<dbReference type="AlphaFoldDB" id="A0A4D7B1F6"/>
<keyword evidence="2" id="KW-1185">Reference proteome</keyword>
<accession>A0A4D7B1F6</accession>
<dbReference type="GO" id="GO:0016740">
    <property type="term" value="F:transferase activity"/>
    <property type="evidence" value="ECO:0007669"/>
    <property type="project" value="UniProtKB-KW"/>
</dbReference>
<dbReference type="PANTHER" id="PTHR48228">
    <property type="entry name" value="SUCCINYL-COA--D-CITRAMALATE COA-TRANSFERASE"/>
    <property type="match status" value="1"/>
</dbReference>
<keyword evidence="1" id="KW-0808">Transferase</keyword>
<dbReference type="InterPro" id="IPR003673">
    <property type="entry name" value="CoA-Trfase_fam_III"/>
</dbReference>
<dbReference type="EMBL" id="CP039690">
    <property type="protein sequence ID" value="QCI63336.1"/>
    <property type="molecule type" value="Genomic_DNA"/>
</dbReference>
<gene>
    <name evidence="1" type="ORF">E8M01_03245</name>
</gene>
<name>A0A4D7B1F6_9HYPH</name>
<protein>
    <submittedName>
        <fullName evidence="1">CoA transferase</fullName>
    </submittedName>
</protein>
<dbReference type="InterPro" id="IPR050509">
    <property type="entry name" value="CoA-transferase_III"/>
</dbReference>
<evidence type="ECO:0000313" key="2">
    <source>
        <dbReference type="Proteomes" id="UP000298781"/>
    </source>
</evidence>
<dbReference type="KEGG" id="pstg:E8M01_03245"/>
<dbReference type="SUPFAM" id="SSF89796">
    <property type="entry name" value="CoA-transferase family III (CaiB/BaiF)"/>
    <property type="match status" value="1"/>
</dbReference>
<evidence type="ECO:0000313" key="1">
    <source>
        <dbReference type="EMBL" id="QCI63336.1"/>
    </source>
</evidence>
<dbReference type="Pfam" id="PF02515">
    <property type="entry name" value="CoA_transf_3"/>
    <property type="match status" value="1"/>
</dbReference>
<dbReference type="InterPro" id="IPR044855">
    <property type="entry name" value="CoA-Trfase_III_dom3_sf"/>
</dbReference>